<feature type="transmembrane region" description="Helical" evidence="2">
    <location>
        <begin position="83"/>
        <end position="102"/>
    </location>
</feature>
<dbReference type="Proteomes" id="UP001300763">
    <property type="component" value="Unassembled WGS sequence"/>
</dbReference>
<feature type="compositionally biased region" description="Basic and acidic residues" evidence="1">
    <location>
        <begin position="11"/>
        <end position="23"/>
    </location>
</feature>
<protein>
    <submittedName>
        <fullName evidence="3">DUF3040 domain-containing protein</fullName>
    </submittedName>
</protein>
<keyword evidence="2" id="KW-0472">Membrane</keyword>
<keyword evidence="4" id="KW-1185">Reference proteome</keyword>
<name>A0ABT5T071_9PSEU</name>
<feature type="transmembrane region" description="Helical" evidence="2">
    <location>
        <begin position="59"/>
        <end position="77"/>
    </location>
</feature>
<proteinExistence type="predicted"/>
<evidence type="ECO:0000256" key="2">
    <source>
        <dbReference type="SAM" id="Phobius"/>
    </source>
</evidence>
<keyword evidence="2" id="KW-1133">Transmembrane helix</keyword>
<organism evidence="3 4">
    <name type="scientific">Actinomycetospora lemnae</name>
    <dbReference type="NCBI Taxonomy" id="3019891"/>
    <lineage>
        <taxon>Bacteria</taxon>
        <taxon>Bacillati</taxon>
        <taxon>Actinomycetota</taxon>
        <taxon>Actinomycetes</taxon>
        <taxon>Pseudonocardiales</taxon>
        <taxon>Pseudonocardiaceae</taxon>
        <taxon>Actinomycetospora</taxon>
    </lineage>
</organism>
<keyword evidence="2" id="KW-0812">Transmembrane</keyword>
<evidence type="ECO:0000313" key="4">
    <source>
        <dbReference type="Proteomes" id="UP001300763"/>
    </source>
</evidence>
<dbReference type="InterPro" id="IPR021401">
    <property type="entry name" value="DUF3040"/>
</dbReference>
<feature type="region of interest" description="Disordered" evidence="1">
    <location>
        <begin position="1"/>
        <end position="23"/>
    </location>
</feature>
<gene>
    <name evidence="3" type="ORF">PGB27_22320</name>
</gene>
<sequence length="107" mass="11505">MAATPFAPDPQPREPRPLSERERRALSDLEAHATSEDPALSLRMGRTRPRLSDHLSPRAYNATIQVGVVFLVAIVVLPQPWAGGLVSLAVLAVPVLIVAVAIRRGAL</sequence>
<dbReference type="Pfam" id="PF11239">
    <property type="entry name" value="DUF3040"/>
    <property type="match status" value="1"/>
</dbReference>
<accession>A0ABT5T071</accession>
<dbReference type="EMBL" id="JAQZAO010000010">
    <property type="protein sequence ID" value="MDD7968090.1"/>
    <property type="molecule type" value="Genomic_DNA"/>
</dbReference>
<comment type="caution">
    <text evidence="3">The sequence shown here is derived from an EMBL/GenBank/DDBJ whole genome shotgun (WGS) entry which is preliminary data.</text>
</comment>
<evidence type="ECO:0000313" key="3">
    <source>
        <dbReference type="EMBL" id="MDD7968090.1"/>
    </source>
</evidence>
<reference evidence="3 4" key="1">
    <citation type="submission" date="2023-02" db="EMBL/GenBank/DDBJ databases">
        <title>Genome sequencing required for Actinomycetospora new species description.</title>
        <authorList>
            <person name="Saimee Y."/>
            <person name="Duangmal K."/>
        </authorList>
    </citation>
    <scope>NUCLEOTIDE SEQUENCE [LARGE SCALE GENOMIC DNA]</scope>
    <source>
        <strain evidence="3 4">DW7H6</strain>
    </source>
</reference>
<evidence type="ECO:0000256" key="1">
    <source>
        <dbReference type="SAM" id="MobiDB-lite"/>
    </source>
</evidence>
<dbReference type="RefSeq" id="WP_274202619.1">
    <property type="nucleotide sequence ID" value="NZ_JAQZAO010000010.1"/>
</dbReference>